<evidence type="ECO:0000256" key="1">
    <source>
        <dbReference type="SAM" id="MobiDB-lite"/>
    </source>
</evidence>
<dbReference type="Gramene" id="ERM94599">
    <property type="protein sequence ID" value="ERM94599"/>
    <property type="gene ID" value="AMTR_s00011p00091530"/>
</dbReference>
<dbReference type="HOGENOM" id="CLU_181026_0_0_1"/>
<dbReference type="AlphaFoldDB" id="W1NHC1"/>
<gene>
    <name evidence="2" type="ORF">AMTR_s00011p00091530</name>
</gene>
<feature type="region of interest" description="Disordered" evidence="1">
    <location>
        <begin position="1"/>
        <end position="33"/>
    </location>
</feature>
<dbReference type="EMBL" id="KI397507">
    <property type="protein sequence ID" value="ERM94599.1"/>
    <property type="molecule type" value="Genomic_DNA"/>
</dbReference>
<keyword evidence="3" id="KW-1185">Reference proteome</keyword>
<evidence type="ECO:0000313" key="2">
    <source>
        <dbReference type="EMBL" id="ERM94599.1"/>
    </source>
</evidence>
<accession>W1NHC1</accession>
<evidence type="ECO:0000313" key="3">
    <source>
        <dbReference type="Proteomes" id="UP000017836"/>
    </source>
</evidence>
<organism evidence="2 3">
    <name type="scientific">Amborella trichopoda</name>
    <dbReference type="NCBI Taxonomy" id="13333"/>
    <lineage>
        <taxon>Eukaryota</taxon>
        <taxon>Viridiplantae</taxon>
        <taxon>Streptophyta</taxon>
        <taxon>Embryophyta</taxon>
        <taxon>Tracheophyta</taxon>
        <taxon>Spermatophyta</taxon>
        <taxon>Magnoliopsida</taxon>
        <taxon>Amborellales</taxon>
        <taxon>Amborellaceae</taxon>
        <taxon>Amborella</taxon>
    </lineage>
</organism>
<feature type="compositionally biased region" description="Basic and acidic residues" evidence="1">
    <location>
        <begin position="1"/>
        <end position="17"/>
    </location>
</feature>
<reference evidence="3" key="1">
    <citation type="journal article" date="2013" name="Science">
        <title>The Amborella genome and the evolution of flowering plants.</title>
        <authorList>
            <consortium name="Amborella Genome Project"/>
        </authorList>
    </citation>
    <scope>NUCLEOTIDE SEQUENCE [LARGE SCALE GENOMIC DNA]</scope>
</reference>
<name>W1NHC1_AMBTC</name>
<proteinExistence type="predicted"/>
<protein>
    <submittedName>
        <fullName evidence="2">Uncharacterized protein</fullName>
    </submittedName>
</protein>
<sequence length="78" mass="8604">MWVEDRERKDGAREKRGGGLRLPPVLGKDRRRGGVGRGGGLWLQVEKMRTAEGRGSSCRVVVWLSEDSNLVAGGKKGW</sequence>
<dbReference type="Proteomes" id="UP000017836">
    <property type="component" value="Unassembled WGS sequence"/>
</dbReference>